<dbReference type="OrthoDB" id="9797931at2"/>
<evidence type="ECO:0000259" key="7">
    <source>
        <dbReference type="SMART" id="SM00829"/>
    </source>
</evidence>
<keyword evidence="4 6" id="KW-0862">Zinc</keyword>
<dbReference type="PROSITE" id="PS00059">
    <property type="entry name" value="ADH_ZINC"/>
    <property type="match status" value="1"/>
</dbReference>
<evidence type="ECO:0000313" key="8">
    <source>
        <dbReference type="EMBL" id="RWR15732.1"/>
    </source>
</evidence>
<gene>
    <name evidence="8" type="ORF">D8Y23_15620</name>
</gene>
<dbReference type="Gene3D" id="3.90.180.10">
    <property type="entry name" value="Medium-chain alcohol dehydrogenases, catalytic domain"/>
    <property type="match status" value="1"/>
</dbReference>
<dbReference type="CDD" id="cd05285">
    <property type="entry name" value="sorbitol_DH"/>
    <property type="match status" value="1"/>
</dbReference>
<dbReference type="SMART" id="SM00829">
    <property type="entry name" value="PKS_ER"/>
    <property type="match status" value="1"/>
</dbReference>
<keyword evidence="5" id="KW-0560">Oxidoreductase</keyword>
<dbReference type="Proteomes" id="UP000285970">
    <property type="component" value="Unassembled WGS sequence"/>
</dbReference>
<dbReference type="Pfam" id="PF08240">
    <property type="entry name" value="ADH_N"/>
    <property type="match status" value="1"/>
</dbReference>
<accession>A0A3S3KU26</accession>
<dbReference type="Pfam" id="PF00107">
    <property type="entry name" value="ADH_zinc_N"/>
    <property type="match status" value="1"/>
</dbReference>
<dbReference type="PANTHER" id="PTHR43161">
    <property type="entry name" value="SORBITOL DEHYDROGENASE"/>
    <property type="match status" value="1"/>
</dbReference>
<dbReference type="PANTHER" id="PTHR43161:SF9">
    <property type="entry name" value="SORBITOL DEHYDROGENASE"/>
    <property type="match status" value="1"/>
</dbReference>
<keyword evidence="3 6" id="KW-0479">Metal-binding</keyword>
<dbReference type="GO" id="GO:0016616">
    <property type="term" value="F:oxidoreductase activity, acting on the CH-OH group of donors, NAD or NADP as acceptor"/>
    <property type="evidence" value="ECO:0007669"/>
    <property type="project" value="InterPro"/>
</dbReference>
<dbReference type="SUPFAM" id="SSF51735">
    <property type="entry name" value="NAD(P)-binding Rossmann-fold domains"/>
    <property type="match status" value="1"/>
</dbReference>
<dbReference type="SUPFAM" id="SSF50129">
    <property type="entry name" value="GroES-like"/>
    <property type="match status" value="1"/>
</dbReference>
<dbReference type="InterPro" id="IPR036291">
    <property type="entry name" value="NAD(P)-bd_dom_sf"/>
</dbReference>
<comment type="cofactor">
    <cofactor evidence="1 6">
        <name>Zn(2+)</name>
        <dbReference type="ChEBI" id="CHEBI:29105"/>
    </cofactor>
</comment>
<feature type="domain" description="Enoyl reductase (ER)" evidence="7">
    <location>
        <begin position="13"/>
        <end position="324"/>
    </location>
</feature>
<evidence type="ECO:0000313" key="9">
    <source>
        <dbReference type="Proteomes" id="UP000285970"/>
    </source>
</evidence>
<evidence type="ECO:0000256" key="3">
    <source>
        <dbReference type="ARBA" id="ARBA00022723"/>
    </source>
</evidence>
<evidence type="ECO:0000256" key="2">
    <source>
        <dbReference type="ARBA" id="ARBA00008072"/>
    </source>
</evidence>
<evidence type="ECO:0000256" key="4">
    <source>
        <dbReference type="ARBA" id="ARBA00022833"/>
    </source>
</evidence>
<dbReference type="AlphaFoldDB" id="A0A3S3KU26"/>
<dbReference type="InterPro" id="IPR002328">
    <property type="entry name" value="ADH_Zn_CS"/>
</dbReference>
<proteinExistence type="inferred from homology"/>
<dbReference type="InterPro" id="IPR013154">
    <property type="entry name" value="ADH-like_N"/>
</dbReference>
<dbReference type="InterPro" id="IPR045306">
    <property type="entry name" value="SDH-like"/>
</dbReference>
<evidence type="ECO:0000256" key="6">
    <source>
        <dbReference type="RuleBase" id="RU361277"/>
    </source>
</evidence>
<dbReference type="InterPro" id="IPR013149">
    <property type="entry name" value="ADH-like_C"/>
</dbReference>
<comment type="similarity">
    <text evidence="2 6">Belongs to the zinc-containing alcohol dehydrogenase family.</text>
</comment>
<name>A0A3S3KU26_9MICO</name>
<organism evidence="8 9">
    <name type="scientific">Microbacterium enclense</name>
    <dbReference type="NCBI Taxonomy" id="993073"/>
    <lineage>
        <taxon>Bacteria</taxon>
        <taxon>Bacillati</taxon>
        <taxon>Actinomycetota</taxon>
        <taxon>Actinomycetes</taxon>
        <taxon>Micrococcales</taxon>
        <taxon>Microbacteriaceae</taxon>
        <taxon>Microbacterium</taxon>
    </lineage>
</organism>
<dbReference type="InterPro" id="IPR020843">
    <property type="entry name" value="ER"/>
</dbReference>
<dbReference type="EMBL" id="RBZY01000089">
    <property type="protein sequence ID" value="RWR15732.1"/>
    <property type="molecule type" value="Genomic_DNA"/>
</dbReference>
<comment type="caution">
    <text evidence="8">The sequence shown here is derived from an EMBL/GenBank/DDBJ whole genome shotgun (WGS) entry which is preliminary data.</text>
</comment>
<dbReference type="GO" id="GO:0008270">
    <property type="term" value="F:zinc ion binding"/>
    <property type="evidence" value="ECO:0007669"/>
    <property type="project" value="InterPro"/>
</dbReference>
<sequence>MTVPATLRAAVMTAVDTTVVETRPVPALAPHEVLVEIRAVGVCGSDVHWYRDGRIGSTRVEDPLVLGHEASGVIVAVGADVSDARVGRRVALEPGVPCGVCAQCRKGRYNLCPDVRFFATPPIDGAFATHVAVASDFAHDVPDALDDDEAALIEPLAVALWAVRKAAVGISDRVLVSGAGPVGLLVLQVALAAGAEVCVSDVSAERLAVAADLGASTTADPRTDSLPTDRTVLIECSGVAAATRAGIQALEPAGRAVLVGMAANGAITLPLDVLQSREIVLTGTFRYANQYPDAIALAASRRVNLRRLVTSVHPLGGVHDALLLPGRDRSALKPMVHPQQDEMTTA</sequence>
<dbReference type="InterPro" id="IPR011032">
    <property type="entry name" value="GroES-like_sf"/>
</dbReference>
<evidence type="ECO:0000256" key="5">
    <source>
        <dbReference type="ARBA" id="ARBA00023002"/>
    </source>
</evidence>
<evidence type="ECO:0000256" key="1">
    <source>
        <dbReference type="ARBA" id="ARBA00001947"/>
    </source>
</evidence>
<reference evidence="8 9" key="1">
    <citation type="journal article" date="2018" name="Front. Microbiol.">
        <title>Novel Insights Into Bacterial Dimethylsulfoniopropionate Catabolism in the East China Sea.</title>
        <authorList>
            <person name="Liu J."/>
            <person name="Liu J."/>
            <person name="Zhang S.H."/>
            <person name="Liang J."/>
            <person name="Lin H."/>
            <person name="Song D."/>
            <person name="Yang G.P."/>
            <person name="Todd J.D."/>
            <person name="Zhang X.H."/>
        </authorList>
    </citation>
    <scope>NUCLEOTIDE SEQUENCE [LARGE SCALE GENOMIC DNA]</scope>
    <source>
        <strain evidence="8 9">ZYFD042</strain>
    </source>
</reference>
<protein>
    <submittedName>
        <fullName evidence="8">NAD(P)-dependent alcohol dehydrogenase</fullName>
    </submittedName>
</protein>
<dbReference type="RefSeq" id="WP_128218977.1">
    <property type="nucleotide sequence ID" value="NZ_RBZY01000089.1"/>
</dbReference>
<dbReference type="Gene3D" id="3.40.50.720">
    <property type="entry name" value="NAD(P)-binding Rossmann-like Domain"/>
    <property type="match status" value="1"/>
</dbReference>